<evidence type="ECO:0000256" key="7">
    <source>
        <dbReference type="ARBA" id="ARBA00023242"/>
    </source>
</evidence>
<evidence type="ECO:0000313" key="10">
    <source>
        <dbReference type="Proteomes" id="UP001162156"/>
    </source>
</evidence>
<gene>
    <name evidence="9" type="ORF">NQ314_009961</name>
</gene>
<dbReference type="PANTHER" id="PTHR22930:SF289">
    <property type="entry name" value="DDE TNP4 DOMAIN-CONTAINING PROTEIN-RELATED"/>
    <property type="match status" value="1"/>
</dbReference>
<evidence type="ECO:0000256" key="2">
    <source>
        <dbReference type="ARBA" id="ARBA00004123"/>
    </source>
</evidence>
<dbReference type="Pfam" id="PF13359">
    <property type="entry name" value="DDE_Tnp_4"/>
    <property type="match status" value="1"/>
</dbReference>
<comment type="similarity">
    <text evidence="3">Belongs to the HARBI1 family.</text>
</comment>
<accession>A0AAV8XV39</accession>
<sequence>MTLSKKYFLGDSGYQLRPYFCTPLRNPQTPGEIRYNEAHIRTRNCIERFFGIWKRRFPVLAIGMRVKLQTRLAIIVAVAVLHNIALEMHEEQPPPPEDVNLMELEHLIEEGQMPPVNIEEDIFINAREDLINRYFAHLL</sequence>
<dbReference type="AlphaFoldDB" id="A0AAV8XV39"/>
<organism evidence="9 10">
    <name type="scientific">Rhamnusium bicolor</name>
    <dbReference type="NCBI Taxonomy" id="1586634"/>
    <lineage>
        <taxon>Eukaryota</taxon>
        <taxon>Metazoa</taxon>
        <taxon>Ecdysozoa</taxon>
        <taxon>Arthropoda</taxon>
        <taxon>Hexapoda</taxon>
        <taxon>Insecta</taxon>
        <taxon>Pterygota</taxon>
        <taxon>Neoptera</taxon>
        <taxon>Endopterygota</taxon>
        <taxon>Coleoptera</taxon>
        <taxon>Polyphaga</taxon>
        <taxon>Cucujiformia</taxon>
        <taxon>Chrysomeloidea</taxon>
        <taxon>Cerambycidae</taxon>
        <taxon>Lepturinae</taxon>
        <taxon>Rhagiini</taxon>
        <taxon>Rhamnusium</taxon>
    </lineage>
</organism>
<keyword evidence="6" id="KW-0378">Hydrolase</keyword>
<protein>
    <recommendedName>
        <fullName evidence="8">DDE Tnp4 domain-containing protein</fullName>
    </recommendedName>
</protein>
<dbReference type="GO" id="GO:0004518">
    <property type="term" value="F:nuclease activity"/>
    <property type="evidence" value="ECO:0007669"/>
    <property type="project" value="UniProtKB-KW"/>
</dbReference>
<comment type="caution">
    <text evidence="9">The sequence shown here is derived from an EMBL/GenBank/DDBJ whole genome shotgun (WGS) entry which is preliminary data.</text>
</comment>
<keyword evidence="7" id="KW-0539">Nucleus</keyword>
<dbReference type="GO" id="GO:0005634">
    <property type="term" value="C:nucleus"/>
    <property type="evidence" value="ECO:0007669"/>
    <property type="project" value="UniProtKB-SubCell"/>
</dbReference>
<dbReference type="Proteomes" id="UP001162156">
    <property type="component" value="Unassembled WGS sequence"/>
</dbReference>
<proteinExistence type="inferred from homology"/>
<evidence type="ECO:0000256" key="4">
    <source>
        <dbReference type="ARBA" id="ARBA00022722"/>
    </source>
</evidence>
<keyword evidence="4" id="KW-0540">Nuclease</keyword>
<dbReference type="EMBL" id="JANEYF010002739">
    <property type="protein sequence ID" value="KAJ8942751.1"/>
    <property type="molecule type" value="Genomic_DNA"/>
</dbReference>
<evidence type="ECO:0000256" key="3">
    <source>
        <dbReference type="ARBA" id="ARBA00006958"/>
    </source>
</evidence>
<evidence type="ECO:0000259" key="8">
    <source>
        <dbReference type="Pfam" id="PF13359"/>
    </source>
</evidence>
<feature type="domain" description="DDE Tnp4" evidence="8">
    <location>
        <begin position="4"/>
        <end position="83"/>
    </location>
</feature>
<keyword evidence="5" id="KW-0479">Metal-binding</keyword>
<evidence type="ECO:0000256" key="1">
    <source>
        <dbReference type="ARBA" id="ARBA00001968"/>
    </source>
</evidence>
<comment type="subcellular location">
    <subcellularLocation>
        <location evidence="2">Nucleus</location>
    </subcellularLocation>
</comment>
<dbReference type="PANTHER" id="PTHR22930">
    <property type="match status" value="1"/>
</dbReference>
<dbReference type="GO" id="GO:0016787">
    <property type="term" value="F:hydrolase activity"/>
    <property type="evidence" value="ECO:0007669"/>
    <property type="project" value="UniProtKB-KW"/>
</dbReference>
<evidence type="ECO:0000256" key="6">
    <source>
        <dbReference type="ARBA" id="ARBA00022801"/>
    </source>
</evidence>
<reference evidence="9" key="1">
    <citation type="journal article" date="2023" name="Insect Mol. Biol.">
        <title>Genome sequencing provides insights into the evolution of gene families encoding plant cell wall-degrading enzymes in longhorned beetles.</title>
        <authorList>
            <person name="Shin N.R."/>
            <person name="Okamura Y."/>
            <person name="Kirsch R."/>
            <person name="Pauchet Y."/>
        </authorList>
    </citation>
    <scope>NUCLEOTIDE SEQUENCE</scope>
    <source>
        <strain evidence="9">RBIC_L_NR</strain>
    </source>
</reference>
<evidence type="ECO:0000256" key="5">
    <source>
        <dbReference type="ARBA" id="ARBA00022723"/>
    </source>
</evidence>
<dbReference type="InterPro" id="IPR027806">
    <property type="entry name" value="HARBI1_dom"/>
</dbReference>
<dbReference type="GO" id="GO:0046872">
    <property type="term" value="F:metal ion binding"/>
    <property type="evidence" value="ECO:0007669"/>
    <property type="project" value="UniProtKB-KW"/>
</dbReference>
<keyword evidence="10" id="KW-1185">Reference proteome</keyword>
<dbReference type="InterPro" id="IPR045249">
    <property type="entry name" value="HARBI1-like"/>
</dbReference>
<comment type="cofactor">
    <cofactor evidence="1">
        <name>a divalent metal cation</name>
        <dbReference type="ChEBI" id="CHEBI:60240"/>
    </cofactor>
</comment>
<evidence type="ECO:0000313" key="9">
    <source>
        <dbReference type="EMBL" id="KAJ8942751.1"/>
    </source>
</evidence>
<name>A0AAV8XV39_9CUCU</name>